<dbReference type="InterPro" id="IPR020056">
    <property type="entry name" value="Rbsml_bL25/Gln-tRNA_synth_N"/>
</dbReference>
<dbReference type="InterPro" id="IPR001021">
    <property type="entry name" value="Ribosomal_bL25_long"/>
</dbReference>
<proteinExistence type="inferred from homology"/>
<dbReference type="GO" id="GO:0006412">
    <property type="term" value="P:translation"/>
    <property type="evidence" value="ECO:0007669"/>
    <property type="project" value="UniProtKB-UniRule"/>
</dbReference>
<dbReference type="InterPro" id="IPR020057">
    <property type="entry name" value="Ribosomal_bL25_b-dom"/>
</dbReference>
<evidence type="ECO:0000256" key="4">
    <source>
        <dbReference type="ARBA" id="ARBA00023274"/>
    </source>
</evidence>
<dbReference type="Gene3D" id="2.40.240.10">
    <property type="entry name" value="Ribosomal Protein L25, Chain P"/>
    <property type="match status" value="1"/>
</dbReference>
<dbReference type="Gene3D" id="2.170.120.20">
    <property type="entry name" value="Ribosomal protein L25, beta domain"/>
    <property type="match status" value="1"/>
</dbReference>
<comment type="caution">
    <text evidence="9">The sequence shown here is derived from an EMBL/GenBank/DDBJ whole genome shotgun (WGS) entry which is preliminary data.</text>
</comment>
<dbReference type="NCBIfam" id="TIGR00731">
    <property type="entry name" value="bL25_bact_ctc"/>
    <property type="match status" value="1"/>
</dbReference>
<name>A0A2S9K316_9BURK</name>
<keyword evidence="2 5" id="KW-0694">RNA-binding</keyword>
<comment type="subunit">
    <text evidence="5">Part of the 50S ribosomal subunit; part of the 5S rRNA/L5/L18/L25 subcomplex. Contacts the 5S rRNA. Binds to the 5S rRNA independently of L5 and L18.</text>
</comment>
<evidence type="ECO:0000256" key="1">
    <source>
        <dbReference type="ARBA" id="ARBA00022730"/>
    </source>
</evidence>
<dbReference type="OrthoDB" id="9806411at2"/>
<dbReference type="PANTHER" id="PTHR33284:SF1">
    <property type="entry name" value="RIBOSOMAL PROTEIN L25_GLN-TRNA SYNTHETASE, ANTI-CODON-BINDING DOMAIN-CONTAINING PROTEIN"/>
    <property type="match status" value="1"/>
</dbReference>
<evidence type="ECO:0000313" key="10">
    <source>
        <dbReference type="Proteomes" id="UP000238589"/>
    </source>
</evidence>
<dbReference type="CDD" id="cd00495">
    <property type="entry name" value="Ribosomal_L25_TL5_CTC"/>
    <property type="match status" value="1"/>
</dbReference>
<dbReference type="GO" id="GO:0022625">
    <property type="term" value="C:cytosolic large ribosomal subunit"/>
    <property type="evidence" value="ECO:0007669"/>
    <property type="project" value="TreeGrafter"/>
</dbReference>
<dbReference type="InterPro" id="IPR011035">
    <property type="entry name" value="Ribosomal_bL25/Gln-tRNA_synth"/>
</dbReference>
<evidence type="ECO:0000259" key="7">
    <source>
        <dbReference type="Pfam" id="PF01386"/>
    </source>
</evidence>
<dbReference type="Proteomes" id="UP000238589">
    <property type="component" value="Unassembled WGS sequence"/>
</dbReference>
<dbReference type="Pfam" id="PF01386">
    <property type="entry name" value="Ribosomal_L25p"/>
    <property type="match status" value="1"/>
</dbReference>
<dbReference type="SUPFAM" id="SSF50715">
    <property type="entry name" value="Ribosomal protein L25-like"/>
    <property type="match status" value="1"/>
</dbReference>
<dbReference type="InterPro" id="IPR020930">
    <property type="entry name" value="Ribosomal_uL5_bac-type"/>
</dbReference>
<evidence type="ECO:0000313" key="9">
    <source>
        <dbReference type="EMBL" id="PRD64762.1"/>
    </source>
</evidence>
<dbReference type="RefSeq" id="WP_105748930.1">
    <property type="nucleotide sequence ID" value="NZ_PVLQ01000047.1"/>
</dbReference>
<dbReference type="EMBL" id="PVLQ01000047">
    <property type="protein sequence ID" value="PRD64762.1"/>
    <property type="molecule type" value="Genomic_DNA"/>
</dbReference>
<keyword evidence="4 5" id="KW-0687">Ribonucleoprotein</keyword>
<dbReference type="Pfam" id="PF14693">
    <property type="entry name" value="Ribosomal_TL5_C"/>
    <property type="match status" value="1"/>
</dbReference>
<keyword evidence="3 5" id="KW-0689">Ribosomal protein</keyword>
<dbReference type="NCBIfam" id="NF004130">
    <property type="entry name" value="PRK05618.1-5"/>
    <property type="match status" value="1"/>
</dbReference>
<reference evidence="9 10" key="1">
    <citation type="submission" date="2018-03" db="EMBL/GenBank/DDBJ databases">
        <title>Comparative genomics illustrates the genes involved in a hyperalkaliphilic mechanisms of Serpentinomonas isolated from highly-alkaline calcium-rich serpentinized springs.</title>
        <authorList>
            <person name="Suzuki S."/>
            <person name="Ishii S."/>
            <person name="Walworth N."/>
            <person name="Bird L."/>
            <person name="Kuenen J.G."/>
            <person name="Nealson K.H."/>
        </authorList>
    </citation>
    <scope>NUCLEOTIDE SEQUENCE [LARGE SCALE GENOMIC DNA]</scope>
    <source>
        <strain evidence="9 10">P1</strain>
    </source>
</reference>
<evidence type="ECO:0000256" key="3">
    <source>
        <dbReference type="ARBA" id="ARBA00022980"/>
    </source>
</evidence>
<dbReference type="NCBIfam" id="NF004612">
    <property type="entry name" value="PRK05943.1"/>
    <property type="match status" value="1"/>
</dbReference>
<keyword evidence="10" id="KW-1185">Reference proteome</keyword>
<dbReference type="AlphaFoldDB" id="A0A2S9K316"/>
<comment type="similarity">
    <text evidence="5">Belongs to the bacterial ribosomal protein bL25 family. CTC subfamily.</text>
</comment>
<feature type="domain" description="Large ribosomal subunit protein bL25 L25" evidence="7">
    <location>
        <begin position="5"/>
        <end position="90"/>
    </location>
</feature>
<keyword evidence="1 5" id="KW-0699">rRNA-binding</keyword>
<dbReference type="GO" id="GO:0008097">
    <property type="term" value="F:5S rRNA binding"/>
    <property type="evidence" value="ECO:0007669"/>
    <property type="project" value="InterPro"/>
</dbReference>
<evidence type="ECO:0000256" key="2">
    <source>
        <dbReference type="ARBA" id="ARBA00022884"/>
    </source>
</evidence>
<dbReference type="HAMAP" id="MF_01334">
    <property type="entry name" value="Ribosomal_bL25_CTC"/>
    <property type="match status" value="1"/>
</dbReference>
<evidence type="ECO:0000259" key="8">
    <source>
        <dbReference type="Pfam" id="PF14693"/>
    </source>
</evidence>
<dbReference type="InterPro" id="IPR029751">
    <property type="entry name" value="Ribosomal_L25_dom"/>
</dbReference>
<protein>
    <recommendedName>
        <fullName evidence="5">Large ribosomal subunit protein bL25</fullName>
    </recommendedName>
    <alternativeName>
        <fullName evidence="5">General stress protein CTC</fullName>
    </alternativeName>
</protein>
<sequence length="207" mass="22653">MQFTAFERSKQGTGASRRLRNTGRTPGIVFGGTTAPAVIELDHNSLWFALQKEAFHAALLDMELNGNTEKVVLRNVQYHPFKPLVLHVDFQRVDENTRVRKKVPLHFINAENSPAVKQDKCLVNHAMTEVVVDCLAMQIPEFITVDLGNAVKGQSIHTNDLVLPAGVKVIVHGKPNPGIATLVEPKEEIIAAPVAAAAGDKKGKKKK</sequence>
<gene>
    <name evidence="5" type="primary">rplY</name>
    <name evidence="5" type="synonym">ctc</name>
    <name evidence="9" type="ORF">C6P64_12655</name>
</gene>
<dbReference type="GO" id="GO:0003735">
    <property type="term" value="F:structural constituent of ribosome"/>
    <property type="evidence" value="ECO:0007669"/>
    <property type="project" value="InterPro"/>
</dbReference>
<accession>A0A2S9K316</accession>
<evidence type="ECO:0000256" key="6">
    <source>
        <dbReference type="SAM" id="MobiDB-lite"/>
    </source>
</evidence>
<feature type="region of interest" description="Disordered" evidence="6">
    <location>
        <begin position="1"/>
        <end position="26"/>
    </location>
</feature>
<dbReference type="PANTHER" id="PTHR33284">
    <property type="entry name" value="RIBOSOMAL PROTEIN L25/GLN-TRNA SYNTHETASE, ANTI-CODON-BINDING DOMAIN-CONTAINING PROTEIN"/>
    <property type="match status" value="1"/>
</dbReference>
<feature type="domain" description="Large ribosomal subunit protein bL25 beta" evidence="8">
    <location>
        <begin position="99"/>
        <end position="186"/>
    </location>
</feature>
<dbReference type="InterPro" id="IPR037121">
    <property type="entry name" value="Ribosomal_bL25_C"/>
</dbReference>
<comment type="function">
    <text evidence="5">This is one of the proteins that binds to the 5S RNA in the ribosome where it forms part of the central protuberance.</text>
</comment>
<evidence type="ECO:0000256" key="5">
    <source>
        <dbReference type="HAMAP-Rule" id="MF_01334"/>
    </source>
</evidence>
<organism evidence="9 10">
    <name type="scientific">Malikia granosa</name>
    <dbReference type="NCBI Taxonomy" id="263067"/>
    <lineage>
        <taxon>Bacteria</taxon>
        <taxon>Pseudomonadati</taxon>
        <taxon>Pseudomonadota</taxon>
        <taxon>Betaproteobacteria</taxon>
        <taxon>Burkholderiales</taxon>
        <taxon>Comamonadaceae</taxon>
        <taxon>Malikia</taxon>
    </lineage>
</organism>